<evidence type="ECO:0000313" key="3">
    <source>
        <dbReference type="Proteomes" id="UP000228380"/>
    </source>
</evidence>
<feature type="region of interest" description="Disordered" evidence="1">
    <location>
        <begin position="1"/>
        <end position="72"/>
    </location>
</feature>
<gene>
    <name evidence="4" type="primary">LOC103717222</name>
</gene>
<dbReference type="PANTHER" id="PTHR33644">
    <property type="entry name" value="U-BOX DOMAIN-CONTAINING PROTEIN 62-RELATED"/>
    <property type="match status" value="1"/>
</dbReference>
<name>A0A8B7CPV7_PHODC</name>
<reference evidence="3" key="1">
    <citation type="journal article" date="2019" name="Nat. Commun.">
        <title>Genome-wide association mapping of date palm fruit traits.</title>
        <authorList>
            <person name="Hazzouri K.M."/>
            <person name="Gros-Balthazard M."/>
            <person name="Flowers J.M."/>
            <person name="Copetti D."/>
            <person name="Lemansour A."/>
            <person name="Lebrun M."/>
            <person name="Masmoudi K."/>
            <person name="Ferrand S."/>
            <person name="Dhar M.I."/>
            <person name="Fresquez Z.A."/>
            <person name="Rosas U."/>
            <person name="Zhang J."/>
            <person name="Talag J."/>
            <person name="Lee S."/>
            <person name="Kudrna D."/>
            <person name="Powell R.F."/>
            <person name="Leitch I.J."/>
            <person name="Krueger R.R."/>
            <person name="Wing R.A."/>
            <person name="Amiri K.M.A."/>
            <person name="Purugganan M.D."/>
        </authorList>
    </citation>
    <scope>NUCLEOTIDE SEQUENCE [LARGE SCALE GENOMIC DNA]</scope>
    <source>
        <strain evidence="3">cv. Khalas</strain>
    </source>
</reference>
<reference evidence="4" key="2">
    <citation type="submission" date="2025-08" db="UniProtKB">
        <authorList>
            <consortium name="RefSeq"/>
        </authorList>
    </citation>
    <scope>IDENTIFICATION</scope>
    <source>
        <tissue evidence="4">Young leaves</tissue>
    </source>
</reference>
<dbReference type="Pfam" id="PF23112">
    <property type="entry name" value="PUB62-63_C"/>
    <property type="match status" value="1"/>
</dbReference>
<dbReference type="SUPFAM" id="SSF51197">
    <property type="entry name" value="Clavaminate synthase-like"/>
    <property type="match status" value="1"/>
</dbReference>
<organism evidence="3 4">
    <name type="scientific">Phoenix dactylifera</name>
    <name type="common">Date palm</name>
    <dbReference type="NCBI Taxonomy" id="42345"/>
    <lineage>
        <taxon>Eukaryota</taxon>
        <taxon>Viridiplantae</taxon>
        <taxon>Streptophyta</taxon>
        <taxon>Embryophyta</taxon>
        <taxon>Tracheophyta</taxon>
        <taxon>Spermatophyta</taxon>
        <taxon>Magnoliopsida</taxon>
        <taxon>Liliopsida</taxon>
        <taxon>Arecaceae</taxon>
        <taxon>Coryphoideae</taxon>
        <taxon>Phoeniceae</taxon>
        <taxon>Phoenix</taxon>
    </lineage>
</organism>
<dbReference type="InterPro" id="IPR057649">
    <property type="entry name" value="PUB62-63_C"/>
</dbReference>
<evidence type="ECO:0000259" key="2">
    <source>
        <dbReference type="Pfam" id="PF23112"/>
    </source>
</evidence>
<dbReference type="InterPro" id="IPR027443">
    <property type="entry name" value="IPNS-like_sf"/>
</dbReference>
<dbReference type="Gene3D" id="2.60.120.330">
    <property type="entry name" value="B-lactam Antibiotic, Isopenicillin N Synthase, Chain"/>
    <property type="match status" value="1"/>
</dbReference>
<dbReference type="SUPFAM" id="SSF57850">
    <property type="entry name" value="RING/U-box"/>
    <property type="match status" value="1"/>
</dbReference>
<feature type="domain" description="PUB 62/63 C-terminal" evidence="2">
    <location>
        <begin position="510"/>
        <end position="568"/>
    </location>
</feature>
<dbReference type="RefSeq" id="XP_008803754.2">
    <property type="nucleotide sequence ID" value="XM_008805532.4"/>
</dbReference>
<sequence length="588" mass="62232">MNGPRVPMSTSMSPAPLSGPLPSSFSSSAAARSSPAPLQSHLPSPLSLGLLPLPPVPGSTPRLPPSGLDPDESAPIARVRLADIAPYEGAPGAAYVRAVEALSGSLMRHNAVVIELGREEAVVVRCALESVRMFFKARAQCSSGGGGLVGWGKVGREVYIYRAGRALEDGDFSPPCMSDAFGCMGKAARAALCAIARHLRLRSDVFNHLLDDTPLPANEVSSSVLVAACSHASLQNGKGHIGGGKSSANEVEKGLLTLIASDSPGIQVCDPNGHWYLADGASGPGDLLLVTGRALSHATAGLRPAASYRTTADSCSGMMNGGRASLTFRLMPQSNAILDCSPIAAAGHVIPQSYQPISVSQFMDDLSTEEDVACTHPDNTYVACNDHDLVREPSLRSVLSDPLSGAFLEDAMVVSCGHSFGGHMLKKVIEMARCTLCNAEIDPGSLVPNFALRVAATAVKMEDDRRLFHNAAVRKRRKEVGEQMDALKRLGKENGEVPADGDGPRLLKGVQYPFAVNEKVLIKGNRRTPDKFVGKEAVITSQCLNGWYLLKILDSGESVRLQYRSLQKLLCSQADDRAQPQPLLQSGS</sequence>
<proteinExistence type="predicted"/>
<dbReference type="OrthoDB" id="511285at2759"/>
<keyword evidence="3" id="KW-1185">Reference proteome</keyword>
<dbReference type="GeneID" id="103717222"/>
<dbReference type="PANTHER" id="PTHR33644:SF3">
    <property type="entry name" value="RING_U-BOX SUPERFAMILY PROTEIN"/>
    <property type="match status" value="1"/>
</dbReference>
<evidence type="ECO:0000313" key="4">
    <source>
        <dbReference type="RefSeq" id="XP_008803754.2"/>
    </source>
</evidence>
<protein>
    <submittedName>
        <fullName evidence="4">Uncharacterized protein LOC103717222 isoform X1</fullName>
    </submittedName>
</protein>
<accession>A0A8B7CPV7</accession>
<dbReference type="Proteomes" id="UP000228380">
    <property type="component" value="Chromosome 17"/>
</dbReference>
<dbReference type="KEGG" id="pda:103717222"/>
<dbReference type="AlphaFoldDB" id="A0A8B7CPV7"/>
<feature type="compositionally biased region" description="Low complexity" evidence="1">
    <location>
        <begin position="11"/>
        <end position="51"/>
    </location>
</feature>
<dbReference type="Gene3D" id="3.30.40.10">
    <property type="entry name" value="Zinc/RING finger domain, C3HC4 (zinc finger)"/>
    <property type="match status" value="1"/>
</dbReference>
<feature type="compositionally biased region" description="Pro residues" evidence="1">
    <location>
        <begin position="52"/>
        <end position="64"/>
    </location>
</feature>
<dbReference type="InterPro" id="IPR013083">
    <property type="entry name" value="Znf_RING/FYVE/PHD"/>
</dbReference>
<evidence type="ECO:0000256" key="1">
    <source>
        <dbReference type="SAM" id="MobiDB-lite"/>
    </source>
</evidence>